<evidence type="ECO:0008006" key="4">
    <source>
        <dbReference type="Google" id="ProtNLM"/>
    </source>
</evidence>
<comment type="caution">
    <text evidence="2">The sequence shown here is derived from an EMBL/GenBank/DDBJ whole genome shotgun (WGS) entry which is preliminary data.</text>
</comment>
<reference evidence="2 3" key="1">
    <citation type="submission" date="2015-05" db="EMBL/GenBank/DDBJ databases">
        <title>Genome sequencing and analysis of members of genus Stenotrophomonas.</title>
        <authorList>
            <person name="Patil P.P."/>
            <person name="Midha S."/>
            <person name="Patil P.B."/>
        </authorList>
    </citation>
    <scope>NUCLEOTIDE SEQUENCE [LARGE SCALE GENOMIC DNA]</scope>
    <source>
        <strain evidence="2 3">DSM 21858</strain>
    </source>
</reference>
<evidence type="ECO:0000256" key="1">
    <source>
        <dbReference type="SAM" id="Phobius"/>
    </source>
</evidence>
<evidence type="ECO:0000313" key="3">
    <source>
        <dbReference type="Proteomes" id="UP000052052"/>
    </source>
</evidence>
<dbReference type="Proteomes" id="UP000052052">
    <property type="component" value="Unassembled WGS sequence"/>
</dbReference>
<evidence type="ECO:0000313" key="2">
    <source>
        <dbReference type="EMBL" id="KRG71050.1"/>
    </source>
</evidence>
<name>A0A0R0CXD1_9GAMM</name>
<sequence>MDYHEEMSVSRTIAVMMLLSAGILLIFLVSPALLNAYVSSAPNQATVTSGQVYEFNQQGTVVYLTLMQAAVVHAATALGVLSLVGCRVVLGKGRQARVQRD</sequence>
<keyword evidence="1" id="KW-0472">Membrane</keyword>
<dbReference type="AlphaFoldDB" id="A0A0R0CXD1"/>
<keyword evidence="1" id="KW-0812">Transmembrane</keyword>
<dbReference type="RefSeq" id="WP_057657377.1">
    <property type="nucleotide sequence ID" value="NZ_LDJL01000004.1"/>
</dbReference>
<keyword evidence="1" id="KW-1133">Transmembrane helix</keyword>
<accession>A0A0R0CXD1</accession>
<protein>
    <recommendedName>
        <fullName evidence="4">Transmembrane protein</fullName>
    </recommendedName>
</protein>
<proteinExistence type="predicted"/>
<dbReference type="PATRIC" id="fig|344882.3.peg.2195"/>
<dbReference type="EMBL" id="LDJL01000004">
    <property type="protein sequence ID" value="KRG71050.1"/>
    <property type="molecule type" value="Genomic_DNA"/>
</dbReference>
<feature type="transmembrane region" description="Helical" evidence="1">
    <location>
        <begin position="60"/>
        <end position="90"/>
    </location>
</feature>
<keyword evidence="3" id="KW-1185">Reference proteome</keyword>
<organism evidence="2 3">
    <name type="scientific">Pseudoxanthomonas dokdonensis</name>
    <dbReference type="NCBI Taxonomy" id="344882"/>
    <lineage>
        <taxon>Bacteria</taxon>
        <taxon>Pseudomonadati</taxon>
        <taxon>Pseudomonadota</taxon>
        <taxon>Gammaproteobacteria</taxon>
        <taxon>Lysobacterales</taxon>
        <taxon>Lysobacteraceae</taxon>
        <taxon>Pseudoxanthomonas</taxon>
    </lineage>
</organism>
<gene>
    <name evidence="2" type="ORF">ABB29_04310</name>
</gene>